<name>A0A481YUE6_9VIRU</name>
<gene>
    <name evidence="2" type="ORF">LCMAC103_01660</name>
</gene>
<reference evidence="2" key="1">
    <citation type="journal article" date="2019" name="MBio">
        <title>Virus Genomes from Deep Sea Sediments Expand the Ocean Megavirome and Support Independent Origins of Viral Gigantism.</title>
        <authorList>
            <person name="Backstrom D."/>
            <person name="Yutin N."/>
            <person name="Jorgensen S.L."/>
            <person name="Dharamshi J."/>
            <person name="Homa F."/>
            <person name="Zaremba-Niedwiedzka K."/>
            <person name="Spang A."/>
            <person name="Wolf Y.I."/>
            <person name="Koonin E.V."/>
            <person name="Ettema T.J."/>
        </authorList>
    </citation>
    <scope>NUCLEOTIDE SEQUENCE</scope>
</reference>
<proteinExistence type="predicted"/>
<evidence type="ECO:0000313" key="2">
    <source>
        <dbReference type="EMBL" id="QBK86828.1"/>
    </source>
</evidence>
<dbReference type="EMBL" id="MK500337">
    <property type="protein sequence ID" value="QBK86828.1"/>
    <property type="molecule type" value="Genomic_DNA"/>
</dbReference>
<dbReference type="GO" id="GO:0003779">
    <property type="term" value="F:actin binding"/>
    <property type="evidence" value="ECO:0007669"/>
    <property type="project" value="InterPro"/>
</dbReference>
<dbReference type="InterPro" id="IPR016098">
    <property type="entry name" value="CAP/MinC_C"/>
</dbReference>
<sequence length="245" mass="27056">MATNPDEQKTVDAATDAARDAADALQPPAEILVVEDEKSAALVVHVVADTLVVYRVPMPFDPAAKHEIIAEPVDKYRAVLFQNCHGVNIFVLTKLLKCSFVECVGCTVTVGTDMIGAAEFYKCKQCDVTFNALVNVVQVGSCSRVRFIHAEACASEVMYALNISLDISCAILVGARIAREEIIANTFENLTTQRIVCVTRRENALFFTESFVRNLDLKNTEASLFIGWNEFEDGRSTRGDWLARR</sequence>
<feature type="domain" description="Adenylate cyclase-associated CAP C-terminal" evidence="1">
    <location>
        <begin position="65"/>
        <end position="168"/>
    </location>
</feature>
<dbReference type="SUPFAM" id="SSF69340">
    <property type="entry name" value="C-terminal domain of adenylylcyclase associated protein"/>
    <property type="match status" value="1"/>
</dbReference>
<organism evidence="2">
    <name type="scientific">Marseillevirus LCMAC103</name>
    <dbReference type="NCBI Taxonomy" id="2506604"/>
    <lineage>
        <taxon>Viruses</taxon>
        <taxon>Varidnaviria</taxon>
        <taxon>Bamfordvirae</taxon>
        <taxon>Nucleocytoviricota</taxon>
        <taxon>Megaviricetes</taxon>
        <taxon>Pimascovirales</taxon>
        <taxon>Pimascovirales incertae sedis</taxon>
        <taxon>Marseilleviridae</taxon>
    </lineage>
</organism>
<dbReference type="InterPro" id="IPR013912">
    <property type="entry name" value="Adenylate_cyclase-assoc_CAP_C"/>
</dbReference>
<dbReference type="InterPro" id="IPR036223">
    <property type="entry name" value="CAP_C_sf"/>
</dbReference>
<dbReference type="Pfam" id="PF08603">
    <property type="entry name" value="CAP_C"/>
    <property type="match status" value="1"/>
</dbReference>
<protein>
    <recommendedName>
        <fullName evidence="1">Adenylate cyclase-associated CAP C-terminal domain-containing protein</fullName>
    </recommendedName>
</protein>
<dbReference type="GO" id="GO:0007010">
    <property type="term" value="P:cytoskeleton organization"/>
    <property type="evidence" value="ECO:0007669"/>
    <property type="project" value="InterPro"/>
</dbReference>
<accession>A0A481YUE6</accession>
<evidence type="ECO:0000259" key="1">
    <source>
        <dbReference type="Pfam" id="PF08603"/>
    </source>
</evidence>
<dbReference type="Gene3D" id="2.160.20.70">
    <property type="match status" value="1"/>
</dbReference>